<dbReference type="FunFam" id="3.40.50.1390:FF:000001">
    <property type="entry name" value="DNA recombinase"/>
    <property type="match status" value="1"/>
</dbReference>
<dbReference type="SMART" id="SM00857">
    <property type="entry name" value="Resolvase"/>
    <property type="match status" value="1"/>
</dbReference>
<dbReference type="Gene3D" id="3.40.50.1390">
    <property type="entry name" value="Resolvase, N-terminal catalytic domain"/>
    <property type="match status" value="1"/>
</dbReference>
<feature type="domain" description="Resolvase/invertase-type recombinase catalytic" evidence="7">
    <location>
        <begin position="1"/>
        <end position="135"/>
    </location>
</feature>
<dbReference type="InterPro" id="IPR036162">
    <property type="entry name" value="Resolvase-like_N_sf"/>
</dbReference>
<dbReference type="RefSeq" id="WP_213173191.1">
    <property type="nucleotide sequence ID" value="NZ_CP070498.1"/>
</dbReference>
<dbReference type="InterPro" id="IPR050639">
    <property type="entry name" value="SSR_resolvase"/>
</dbReference>
<evidence type="ECO:0000313" key="9">
    <source>
        <dbReference type="Proteomes" id="UP000662939"/>
    </source>
</evidence>
<dbReference type="PANTHER" id="PTHR30461:SF2">
    <property type="entry name" value="SERINE RECOMBINASE PINE-RELATED"/>
    <property type="match status" value="1"/>
</dbReference>
<dbReference type="SUPFAM" id="SSF53041">
    <property type="entry name" value="Resolvase-like"/>
    <property type="match status" value="1"/>
</dbReference>
<dbReference type="InterPro" id="IPR006118">
    <property type="entry name" value="Recombinase_CS"/>
</dbReference>
<evidence type="ECO:0000256" key="4">
    <source>
        <dbReference type="ARBA" id="ARBA00023172"/>
    </source>
</evidence>
<keyword evidence="9" id="KW-1185">Reference proteome</keyword>
<dbReference type="PROSITE" id="PS00397">
    <property type="entry name" value="RECOMBINASES_1"/>
    <property type="match status" value="1"/>
</dbReference>
<dbReference type="CDD" id="cd00569">
    <property type="entry name" value="HTH_Hin_like"/>
    <property type="match status" value="1"/>
</dbReference>
<evidence type="ECO:0000256" key="1">
    <source>
        <dbReference type="ARBA" id="ARBA00009913"/>
    </source>
</evidence>
<protein>
    <submittedName>
        <fullName evidence="8">Recombinase family protein</fullName>
    </submittedName>
</protein>
<organism evidence="8 9">
    <name type="scientific">Natronoglycomyces albus</name>
    <dbReference type="NCBI Taxonomy" id="2811108"/>
    <lineage>
        <taxon>Bacteria</taxon>
        <taxon>Bacillati</taxon>
        <taxon>Actinomycetota</taxon>
        <taxon>Actinomycetes</taxon>
        <taxon>Glycomycetales</taxon>
        <taxon>Glycomycetaceae</taxon>
        <taxon>Natronoglycomyces</taxon>
    </lineage>
</organism>
<dbReference type="AlphaFoldDB" id="A0A895XXG4"/>
<evidence type="ECO:0000256" key="5">
    <source>
        <dbReference type="PIRSR" id="PIRSR606118-50"/>
    </source>
</evidence>
<reference evidence="8" key="1">
    <citation type="submission" date="2021-02" db="EMBL/GenBank/DDBJ databases">
        <title>Natronoglycomyces albus gen. nov., sp. nov, a haloalkaliphilic actinobacterium from a soda solonchak soil.</title>
        <authorList>
            <person name="Sorokin D.Y."/>
            <person name="Khijniak T.V."/>
            <person name="Zakharycheva A.P."/>
            <person name="Boueva O.V."/>
            <person name="Ariskina E.V."/>
            <person name="Hahnke R.L."/>
            <person name="Bunk B."/>
            <person name="Sproer C."/>
            <person name="Schumann P."/>
            <person name="Evtushenko L.I."/>
            <person name="Kublanov I.V."/>
        </authorList>
    </citation>
    <scope>NUCLEOTIDE SEQUENCE</scope>
    <source>
        <strain evidence="8">DSM 106290</strain>
        <plasmid evidence="8">p1</plasmid>
    </source>
</reference>
<dbReference type="Pfam" id="PF00239">
    <property type="entry name" value="Resolvase"/>
    <property type="match status" value="1"/>
</dbReference>
<dbReference type="InterPro" id="IPR006119">
    <property type="entry name" value="Resolv_N"/>
</dbReference>
<dbReference type="KEGG" id="nav:JQS30_16970"/>
<feature type="active site" description="O-(5'-phospho-DNA)-serine intermediate" evidence="5 6">
    <location>
        <position position="9"/>
    </location>
</feature>
<proteinExistence type="inferred from homology"/>
<evidence type="ECO:0000313" key="8">
    <source>
        <dbReference type="EMBL" id="QSB07196.1"/>
    </source>
</evidence>
<geneLocation type="plasmid" evidence="8 9">
    <name>p1</name>
</geneLocation>
<keyword evidence="8" id="KW-0614">Plasmid</keyword>
<dbReference type="Proteomes" id="UP000662939">
    <property type="component" value="Plasmid p1"/>
</dbReference>
<evidence type="ECO:0000259" key="7">
    <source>
        <dbReference type="PROSITE" id="PS51736"/>
    </source>
</evidence>
<comment type="similarity">
    <text evidence="1">Belongs to the site-specific recombinase resolvase family.</text>
</comment>
<dbReference type="PROSITE" id="PS51736">
    <property type="entry name" value="RECOMBINASES_3"/>
    <property type="match status" value="1"/>
</dbReference>
<dbReference type="PANTHER" id="PTHR30461">
    <property type="entry name" value="DNA-INVERTASE FROM LAMBDOID PROPHAGE"/>
    <property type="match status" value="1"/>
</dbReference>
<evidence type="ECO:0000256" key="2">
    <source>
        <dbReference type="ARBA" id="ARBA00022908"/>
    </source>
</evidence>
<gene>
    <name evidence="8" type="ORF">JQS30_16970</name>
</gene>
<evidence type="ECO:0000256" key="3">
    <source>
        <dbReference type="ARBA" id="ARBA00023125"/>
    </source>
</evidence>
<dbReference type="CDD" id="cd03768">
    <property type="entry name" value="SR_ResInv"/>
    <property type="match status" value="1"/>
</dbReference>
<name>A0A895XXG4_9ACTN</name>
<accession>A0A895XXG4</accession>
<dbReference type="GO" id="GO:0000150">
    <property type="term" value="F:DNA strand exchange activity"/>
    <property type="evidence" value="ECO:0007669"/>
    <property type="project" value="InterPro"/>
</dbReference>
<keyword evidence="4" id="KW-0233">DNA recombination</keyword>
<evidence type="ECO:0000256" key="6">
    <source>
        <dbReference type="PROSITE-ProRule" id="PRU10137"/>
    </source>
</evidence>
<sequence>MRVGYARVSTREQNLESQRQLLEAAGCEEIFIDHGVSGKEAHRPELDKALAFVRRGDVLVITRLSRLFRSLKDLIATVEELEDRGVDLVVTQQPIDTTTSAGRLMFNIVGAFDQFQRELISENTREGLDATDKRGRGGGRPAKLSLRQVAEICAKIDERDDAGKPVWNISALARHYKVSRPTIYKVIDDRETLAVRIGGVAARKEATTTDGPA</sequence>
<keyword evidence="3" id="KW-0238">DNA-binding</keyword>
<dbReference type="EMBL" id="CP070498">
    <property type="protein sequence ID" value="QSB07196.1"/>
    <property type="molecule type" value="Genomic_DNA"/>
</dbReference>
<keyword evidence="2" id="KW-0229">DNA integration</keyword>
<dbReference type="GO" id="GO:0003677">
    <property type="term" value="F:DNA binding"/>
    <property type="evidence" value="ECO:0007669"/>
    <property type="project" value="UniProtKB-KW"/>
</dbReference>
<dbReference type="GO" id="GO:0015074">
    <property type="term" value="P:DNA integration"/>
    <property type="evidence" value="ECO:0007669"/>
    <property type="project" value="UniProtKB-KW"/>
</dbReference>